<protein>
    <recommendedName>
        <fullName evidence="3">Lipoprotein</fullName>
    </recommendedName>
</protein>
<keyword evidence="2" id="KW-1185">Reference proteome</keyword>
<evidence type="ECO:0000313" key="1">
    <source>
        <dbReference type="EMBL" id="AHH09466.1"/>
    </source>
</evidence>
<organism evidence="1 2">
    <name type="scientific">Borrelia parkeri SLO</name>
    <dbReference type="NCBI Taxonomy" id="1313294"/>
    <lineage>
        <taxon>Bacteria</taxon>
        <taxon>Pseudomonadati</taxon>
        <taxon>Spirochaetota</taxon>
        <taxon>Spirochaetia</taxon>
        <taxon>Spirochaetales</taxon>
        <taxon>Borreliaceae</taxon>
        <taxon>Borrelia</taxon>
    </lineage>
</organism>
<dbReference type="Proteomes" id="UP000019331">
    <property type="component" value="Chromosome"/>
</dbReference>
<accession>A0ABM5PJU0</accession>
<gene>
    <name evidence="1" type="ORF">BPA_0099200</name>
</gene>
<reference evidence="1" key="1">
    <citation type="submission" date="2016-10" db="EMBL/GenBank/DDBJ databases">
        <title>Comparative Genomics of Relapsing Fever Spirochetes.</title>
        <authorList>
            <person name="Schwan T.G."/>
            <person name="Raffel S.J."/>
            <person name="Porcella S.F."/>
            <person name="Martens C.A."/>
            <person name="Bruno D.P."/>
            <person name="Ricklefs S.M."/>
            <person name="Barbian K.B."/>
        </authorList>
    </citation>
    <scope>NUCLEOTIDE SEQUENCE</scope>
    <source>
        <strain evidence="1">SLO</strain>
    </source>
</reference>
<name>A0ABM5PJU0_BORPR</name>
<dbReference type="EMBL" id="CP005851">
    <property type="protein sequence ID" value="AHH09466.1"/>
    <property type="molecule type" value="Genomic_DNA"/>
</dbReference>
<sequence>MCKDFIMRFALFYFLSILLFLNCTFDYDEHSGRTGAAKETPSIQILGISYHNVVGGKKQTILEALSFNYFNYYKIYKIDNGRFLYHALENRISGRFNSLEGSHVTKDLDMKDSVELKIEDVNNYYLINTNRLLWKDNEKKLLSPPNELVFIRFNESNMTGKGFSYFLKNNNFYFYSGIEGLVR</sequence>
<proteinExistence type="predicted"/>
<evidence type="ECO:0000313" key="2">
    <source>
        <dbReference type="Proteomes" id="UP000019331"/>
    </source>
</evidence>
<evidence type="ECO:0008006" key="3">
    <source>
        <dbReference type="Google" id="ProtNLM"/>
    </source>
</evidence>